<feature type="region of interest" description="Disordered" evidence="1">
    <location>
        <begin position="88"/>
        <end position="160"/>
    </location>
</feature>
<feature type="compositionally biased region" description="Basic and acidic residues" evidence="1">
    <location>
        <begin position="137"/>
        <end position="146"/>
    </location>
</feature>
<proteinExistence type="predicted"/>
<accession>A0A545VZ09</accession>
<reference evidence="2 3" key="1">
    <citation type="journal article" date="2019" name="Appl. Microbiol. Biotechnol.">
        <title>Genome sequence of Isaria javanica and comparative genome analysis insights into family S53 peptidase evolution in fungal entomopathogens.</title>
        <authorList>
            <person name="Lin R."/>
            <person name="Zhang X."/>
            <person name="Xin B."/>
            <person name="Zou M."/>
            <person name="Gao Y."/>
            <person name="Qin F."/>
            <person name="Hu Q."/>
            <person name="Xie B."/>
            <person name="Cheng X."/>
        </authorList>
    </citation>
    <scope>NUCLEOTIDE SEQUENCE [LARGE SCALE GENOMIC DNA]</scope>
    <source>
        <strain evidence="2 3">IJ1G</strain>
    </source>
</reference>
<feature type="region of interest" description="Disordered" evidence="1">
    <location>
        <begin position="36"/>
        <end position="69"/>
    </location>
</feature>
<keyword evidence="3" id="KW-1185">Reference proteome</keyword>
<dbReference type="AlphaFoldDB" id="A0A545VZ09"/>
<dbReference type="EMBL" id="SPUK01000007">
    <property type="protein sequence ID" value="TQV95892.1"/>
    <property type="molecule type" value="Genomic_DNA"/>
</dbReference>
<feature type="compositionally biased region" description="Low complexity" evidence="1">
    <location>
        <begin position="101"/>
        <end position="113"/>
    </location>
</feature>
<protein>
    <submittedName>
        <fullName evidence="2">Uncharacterized protein</fullName>
    </submittedName>
</protein>
<evidence type="ECO:0000313" key="2">
    <source>
        <dbReference type="EMBL" id="TQV95892.1"/>
    </source>
</evidence>
<organism evidence="2 3">
    <name type="scientific">Cordyceps javanica</name>
    <dbReference type="NCBI Taxonomy" id="43265"/>
    <lineage>
        <taxon>Eukaryota</taxon>
        <taxon>Fungi</taxon>
        <taxon>Dikarya</taxon>
        <taxon>Ascomycota</taxon>
        <taxon>Pezizomycotina</taxon>
        <taxon>Sordariomycetes</taxon>
        <taxon>Hypocreomycetidae</taxon>
        <taxon>Hypocreales</taxon>
        <taxon>Cordycipitaceae</taxon>
        <taxon>Cordyceps</taxon>
    </lineage>
</organism>
<dbReference type="OrthoDB" id="4897217at2759"/>
<gene>
    <name evidence="2" type="ORF">IF1G_05721</name>
</gene>
<sequence>MDAAEQLLPPPSSMSAAKQDRILIWRSEVELATAALEPDVSNDGASSRHGGSSSSSTTAASSSSSRSALVLARGRQVLAKVTRRLSWRPWRGAGGDGPGGAPAAAAAAAAMAGHEGPTRTAMYATLSPDYRPPPPPSREDEQHDADADGAPFPSRTERQH</sequence>
<feature type="compositionally biased region" description="Low complexity" evidence="1">
    <location>
        <begin position="45"/>
        <end position="68"/>
    </location>
</feature>
<evidence type="ECO:0000256" key="1">
    <source>
        <dbReference type="SAM" id="MobiDB-lite"/>
    </source>
</evidence>
<evidence type="ECO:0000313" key="3">
    <source>
        <dbReference type="Proteomes" id="UP000315783"/>
    </source>
</evidence>
<name>A0A545VZ09_9HYPO</name>
<dbReference type="Proteomes" id="UP000315783">
    <property type="component" value="Unassembled WGS sequence"/>
</dbReference>
<comment type="caution">
    <text evidence="2">The sequence shown here is derived from an EMBL/GenBank/DDBJ whole genome shotgun (WGS) entry which is preliminary data.</text>
</comment>